<name>A0ABQ1SDT1_9FLAO</name>
<evidence type="ECO:0000256" key="3">
    <source>
        <dbReference type="ARBA" id="ARBA00022989"/>
    </source>
</evidence>
<keyword evidence="4 5" id="KW-0472">Membrane</keyword>
<keyword evidence="2 5" id="KW-0812">Transmembrane</keyword>
<keyword evidence="3 5" id="KW-1133">Transmembrane helix</keyword>
<evidence type="ECO:0000313" key="7">
    <source>
        <dbReference type="Proteomes" id="UP000599179"/>
    </source>
</evidence>
<evidence type="ECO:0000256" key="4">
    <source>
        <dbReference type="ARBA" id="ARBA00023136"/>
    </source>
</evidence>
<accession>A0ABQ1SDT1</accession>
<gene>
    <name evidence="6" type="ORF">GCM10010832_10220</name>
</gene>
<feature type="transmembrane region" description="Helical" evidence="5">
    <location>
        <begin position="54"/>
        <end position="77"/>
    </location>
</feature>
<protein>
    <recommendedName>
        <fullName evidence="8">Interferon-induced transmembrane protein</fullName>
    </recommendedName>
</protein>
<dbReference type="EMBL" id="BMGM01000004">
    <property type="protein sequence ID" value="GGE31851.1"/>
    <property type="molecule type" value="Genomic_DNA"/>
</dbReference>
<evidence type="ECO:0008006" key="8">
    <source>
        <dbReference type="Google" id="ProtNLM"/>
    </source>
</evidence>
<comment type="caution">
    <text evidence="6">The sequence shown here is derived from an EMBL/GenBank/DDBJ whole genome shotgun (WGS) entry which is preliminary data.</text>
</comment>
<organism evidence="6 7">
    <name type="scientific">Psychroflexus planctonicus</name>
    <dbReference type="NCBI Taxonomy" id="1526575"/>
    <lineage>
        <taxon>Bacteria</taxon>
        <taxon>Pseudomonadati</taxon>
        <taxon>Bacteroidota</taxon>
        <taxon>Flavobacteriia</taxon>
        <taxon>Flavobacteriales</taxon>
        <taxon>Flavobacteriaceae</taxon>
        <taxon>Psychroflexus</taxon>
    </lineage>
</organism>
<dbReference type="Proteomes" id="UP000599179">
    <property type="component" value="Unassembled WGS sequence"/>
</dbReference>
<evidence type="ECO:0000256" key="2">
    <source>
        <dbReference type="ARBA" id="ARBA00022692"/>
    </source>
</evidence>
<dbReference type="InterPro" id="IPR007593">
    <property type="entry name" value="CD225/Dispanin_fam"/>
</dbReference>
<dbReference type="Pfam" id="PF04505">
    <property type="entry name" value="CD225"/>
    <property type="match status" value="1"/>
</dbReference>
<evidence type="ECO:0000256" key="1">
    <source>
        <dbReference type="ARBA" id="ARBA00004370"/>
    </source>
</evidence>
<reference evidence="7" key="1">
    <citation type="journal article" date="2019" name="Int. J. Syst. Evol. Microbiol.">
        <title>The Global Catalogue of Microorganisms (GCM) 10K type strain sequencing project: providing services to taxonomists for standard genome sequencing and annotation.</title>
        <authorList>
            <consortium name="The Broad Institute Genomics Platform"/>
            <consortium name="The Broad Institute Genome Sequencing Center for Infectious Disease"/>
            <person name="Wu L."/>
            <person name="Ma J."/>
        </authorList>
    </citation>
    <scope>NUCLEOTIDE SEQUENCE [LARGE SCALE GENOMIC DNA]</scope>
    <source>
        <strain evidence="7">CGMCC 1.12931</strain>
    </source>
</reference>
<comment type="subcellular location">
    <subcellularLocation>
        <location evidence="1">Membrane</location>
    </subcellularLocation>
</comment>
<evidence type="ECO:0000256" key="5">
    <source>
        <dbReference type="SAM" id="Phobius"/>
    </source>
</evidence>
<keyword evidence="7" id="KW-1185">Reference proteome</keyword>
<evidence type="ECO:0000313" key="6">
    <source>
        <dbReference type="EMBL" id="GGE31851.1"/>
    </source>
</evidence>
<sequence length="98" mass="10786">MAMAIISTVLPLITCTFFGLVGGITSIVFASQVNSKYANGDYEGAKKSAKYAKIAWIIAIVILVGQIAFFVVTIMMSGEDFFEQIQKEIERQQSLQNQ</sequence>
<proteinExistence type="predicted"/>